<feature type="domain" description="D-isomer specific 2-hydroxyacid dehydrogenase catalytic" evidence="5">
    <location>
        <begin position="55"/>
        <end position="329"/>
    </location>
</feature>
<dbReference type="PROSITE" id="PS00670">
    <property type="entry name" value="D_2_HYDROXYACID_DH_2"/>
    <property type="match status" value="1"/>
</dbReference>
<dbReference type="PANTHER" id="PTHR42789">
    <property type="entry name" value="D-ISOMER SPECIFIC 2-HYDROXYACID DEHYDROGENASE FAMILY PROTEIN (AFU_ORTHOLOGUE AFUA_6G10090)"/>
    <property type="match status" value="1"/>
</dbReference>
<keyword evidence="2 4" id="KW-0560">Oxidoreductase</keyword>
<proteinExistence type="inferred from homology"/>
<dbReference type="SUPFAM" id="SSF52283">
    <property type="entry name" value="Formate/glycerate dehydrogenase catalytic domain-like"/>
    <property type="match status" value="1"/>
</dbReference>
<dbReference type="GO" id="GO:0051287">
    <property type="term" value="F:NAD binding"/>
    <property type="evidence" value="ECO:0007669"/>
    <property type="project" value="InterPro"/>
</dbReference>
<comment type="caution">
    <text evidence="7">The sequence shown here is derived from an EMBL/GenBank/DDBJ whole genome shotgun (WGS) entry which is preliminary data.</text>
</comment>
<feature type="domain" description="D-isomer specific 2-hydroxyacid dehydrogenase NAD-binding" evidence="6">
    <location>
        <begin position="128"/>
        <end position="297"/>
    </location>
</feature>
<dbReference type="RefSeq" id="WP_111506400.1">
    <property type="nucleotide sequence ID" value="NZ_QKYN01000132.1"/>
</dbReference>
<dbReference type="InterPro" id="IPR006140">
    <property type="entry name" value="D-isomer_DH_NAD-bd"/>
</dbReference>
<evidence type="ECO:0000256" key="1">
    <source>
        <dbReference type="ARBA" id="ARBA00005854"/>
    </source>
</evidence>
<dbReference type="Gene3D" id="3.40.50.720">
    <property type="entry name" value="NAD(P)-binding Rossmann-like Domain"/>
    <property type="match status" value="2"/>
</dbReference>
<comment type="similarity">
    <text evidence="1 4">Belongs to the D-isomer specific 2-hydroxyacid dehydrogenase family.</text>
</comment>
<protein>
    <submittedName>
        <fullName evidence="7">Dehydrogenase</fullName>
    </submittedName>
</protein>
<dbReference type="AlphaFoldDB" id="A0A2X0IAE0"/>
<evidence type="ECO:0000313" key="7">
    <source>
        <dbReference type="EMBL" id="RAG81914.1"/>
    </source>
</evidence>
<dbReference type="OrthoDB" id="4324715at2"/>
<evidence type="ECO:0000256" key="2">
    <source>
        <dbReference type="ARBA" id="ARBA00023002"/>
    </source>
</evidence>
<dbReference type="Pfam" id="PF02826">
    <property type="entry name" value="2-Hacid_dh_C"/>
    <property type="match status" value="1"/>
</dbReference>
<dbReference type="Proteomes" id="UP000248889">
    <property type="component" value="Unassembled WGS sequence"/>
</dbReference>
<reference evidence="7 8" key="1">
    <citation type="submission" date="2018-06" db="EMBL/GenBank/DDBJ databases">
        <title>Streptacidiphilus pinicola sp. nov., isolated from pine grove soil.</title>
        <authorList>
            <person name="Roh S.G."/>
            <person name="Park S."/>
            <person name="Kim M.-K."/>
            <person name="Yun B.-R."/>
            <person name="Park J."/>
            <person name="Kim M.J."/>
            <person name="Kim Y.S."/>
            <person name="Kim S.B."/>
        </authorList>
    </citation>
    <scope>NUCLEOTIDE SEQUENCE [LARGE SCALE GENOMIC DNA]</scope>
    <source>
        <strain evidence="7 8">MMS16-CNU450</strain>
    </source>
</reference>
<keyword evidence="8" id="KW-1185">Reference proteome</keyword>
<dbReference type="EMBL" id="QKYN01000132">
    <property type="protein sequence ID" value="RAG81914.1"/>
    <property type="molecule type" value="Genomic_DNA"/>
</dbReference>
<name>A0A2X0IAE0_9ACTN</name>
<evidence type="ECO:0000313" key="8">
    <source>
        <dbReference type="Proteomes" id="UP000248889"/>
    </source>
</evidence>
<dbReference type="InterPro" id="IPR050857">
    <property type="entry name" value="D-2-hydroxyacid_DH"/>
</dbReference>
<evidence type="ECO:0000259" key="6">
    <source>
        <dbReference type="Pfam" id="PF02826"/>
    </source>
</evidence>
<dbReference type="SUPFAM" id="SSF51735">
    <property type="entry name" value="NAD(P)-binding Rossmann-fold domains"/>
    <property type="match status" value="1"/>
</dbReference>
<dbReference type="InterPro" id="IPR029753">
    <property type="entry name" value="D-isomer_DH_CS"/>
</dbReference>
<dbReference type="Pfam" id="PF00389">
    <property type="entry name" value="2-Hacid_dh"/>
    <property type="match status" value="1"/>
</dbReference>
<evidence type="ECO:0000259" key="5">
    <source>
        <dbReference type="Pfam" id="PF00389"/>
    </source>
</evidence>
<dbReference type="GO" id="GO:0016616">
    <property type="term" value="F:oxidoreductase activity, acting on the CH-OH group of donors, NAD or NADP as acceptor"/>
    <property type="evidence" value="ECO:0007669"/>
    <property type="project" value="InterPro"/>
</dbReference>
<dbReference type="InterPro" id="IPR036291">
    <property type="entry name" value="NAD(P)-bd_dom_sf"/>
</dbReference>
<dbReference type="InterPro" id="IPR006139">
    <property type="entry name" value="D-isomer_2_OHA_DH_cat_dom"/>
</dbReference>
<evidence type="ECO:0000256" key="3">
    <source>
        <dbReference type="ARBA" id="ARBA00023027"/>
    </source>
</evidence>
<dbReference type="PROSITE" id="PS00671">
    <property type="entry name" value="D_2_HYDROXYACID_DH_3"/>
    <property type="match status" value="1"/>
</dbReference>
<accession>A0A2X0IAE0</accession>
<sequence length="350" mass="37660">MPAEIFVGDDHVLGDVLNRVAARLHEQGLTVVRGPAAPPPLRTEYPQPEWPHYFGRAEAAVISSRTVVTPELMSWAPRLRGLVFASSSTASCDLDAATERGLVVAHGATPPNMEGMAEATVMLLSALMLDLPLKQRQLARGLPRPASHALTARQLAGATVGLVGHGRIAREVVARLRGWKVARILVATRHPERHRSAPPVEFTDLDTLLAHSDAVSLHLPLTPATRGVIGPAELDRMRPDAVLVNTARGGLVDETALAERLASGRLRGAAIDTFDTEPVPADHPLRGLDNVVLTEHIVGHTRDLFDSLVPTAVEHVHALLAGRRPRYLANPAVLDQGRRADRPPPTATNH</sequence>
<gene>
    <name evidence="7" type="ORF">DN069_30290</name>
</gene>
<keyword evidence="3" id="KW-0520">NAD</keyword>
<organism evidence="7 8">
    <name type="scientific">Streptacidiphilus pinicola</name>
    <dbReference type="NCBI Taxonomy" id="2219663"/>
    <lineage>
        <taxon>Bacteria</taxon>
        <taxon>Bacillati</taxon>
        <taxon>Actinomycetota</taxon>
        <taxon>Actinomycetes</taxon>
        <taxon>Kitasatosporales</taxon>
        <taxon>Streptomycetaceae</taxon>
        <taxon>Streptacidiphilus</taxon>
    </lineage>
</organism>
<dbReference type="PANTHER" id="PTHR42789:SF1">
    <property type="entry name" value="D-ISOMER SPECIFIC 2-HYDROXYACID DEHYDROGENASE FAMILY PROTEIN (AFU_ORTHOLOGUE AFUA_6G10090)"/>
    <property type="match status" value="1"/>
</dbReference>
<evidence type="ECO:0000256" key="4">
    <source>
        <dbReference type="RuleBase" id="RU003719"/>
    </source>
</evidence>